<organism evidence="2 3">
    <name type="scientific">Adlercreutzia shanghongiae</name>
    <dbReference type="NCBI Taxonomy" id="3111773"/>
    <lineage>
        <taxon>Bacteria</taxon>
        <taxon>Bacillati</taxon>
        <taxon>Actinomycetota</taxon>
        <taxon>Coriobacteriia</taxon>
        <taxon>Eggerthellales</taxon>
        <taxon>Eggerthellaceae</taxon>
        <taxon>Adlercreutzia</taxon>
    </lineage>
</organism>
<dbReference type="EMBL" id="JAYMFH010000009">
    <property type="protein sequence ID" value="MEC4295197.1"/>
    <property type="molecule type" value="Genomic_DNA"/>
</dbReference>
<evidence type="ECO:0000256" key="1">
    <source>
        <dbReference type="SAM" id="MobiDB-lite"/>
    </source>
</evidence>
<dbReference type="InterPro" id="IPR037010">
    <property type="entry name" value="VitB12-dep_Met_synth_activ_sf"/>
</dbReference>
<dbReference type="RefSeq" id="WP_326454793.1">
    <property type="nucleotide sequence ID" value="NZ_JAYMFH010000009.1"/>
</dbReference>
<protein>
    <recommendedName>
        <fullName evidence="4">Vitamin B12 dependent methionine synthase</fullName>
    </recommendedName>
</protein>
<reference evidence="2 3" key="1">
    <citation type="submission" date="2024-01" db="EMBL/GenBank/DDBJ databases">
        <title>novel species in genus Adlercreutzia.</title>
        <authorList>
            <person name="Liu X."/>
        </authorList>
    </citation>
    <scope>NUCLEOTIDE SEQUENCE [LARGE SCALE GENOMIC DNA]</scope>
    <source>
        <strain evidence="2 3">R22</strain>
    </source>
</reference>
<dbReference type="SUPFAM" id="SSF56507">
    <property type="entry name" value="Methionine synthase activation domain-like"/>
    <property type="match status" value="1"/>
</dbReference>
<keyword evidence="3" id="KW-1185">Reference proteome</keyword>
<name>A0ABU6IZ94_9ACTN</name>
<evidence type="ECO:0000313" key="2">
    <source>
        <dbReference type="EMBL" id="MEC4295197.1"/>
    </source>
</evidence>
<accession>A0ABU6IZ94</accession>
<gene>
    <name evidence="2" type="ORF">VJ920_07730</name>
</gene>
<sequence>MELKARVKREEALAFLGHRGQELGDLRDRLNRAAALCETELVPRGVYRVVPARVAREILPGEDIARHLEGCDEVALMAVTLGAQSEMLLRREQALSATDGLLVDACASSLVEQAADALNALIAEEAAARGLAATPRFSPGYGDLPLSCQPAFLAACGADRALGMRATAANLLVPAKSITAVIGLYPQASSAWEGGLTSTPTEGAWDADAVAGVSAGMAAGASPEVIAGTPSFAEVSPLGGDFSRPSAPPADDVRKGGASLDTRCSTCPLAETCALRAQGRTCYGNPA</sequence>
<evidence type="ECO:0000313" key="3">
    <source>
        <dbReference type="Proteomes" id="UP001343724"/>
    </source>
</evidence>
<proteinExistence type="predicted"/>
<dbReference type="Gene3D" id="3.40.109.40">
    <property type="match status" value="1"/>
</dbReference>
<comment type="caution">
    <text evidence="2">The sequence shown here is derived from an EMBL/GenBank/DDBJ whole genome shotgun (WGS) entry which is preliminary data.</text>
</comment>
<dbReference type="Proteomes" id="UP001343724">
    <property type="component" value="Unassembled WGS sequence"/>
</dbReference>
<feature type="region of interest" description="Disordered" evidence="1">
    <location>
        <begin position="237"/>
        <end position="257"/>
    </location>
</feature>
<evidence type="ECO:0008006" key="4">
    <source>
        <dbReference type="Google" id="ProtNLM"/>
    </source>
</evidence>